<evidence type="ECO:0000313" key="3">
    <source>
        <dbReference type="EMBL" id="MPQ61843.1"/>
    </source>
</evidence>
<keyword evidence="2" id="KW-1133">Transmembrane helix</keyword>
<proteinExistence type="predicted"/>
<protein>
    <submittedName>
        <fullName evidence="3">Uncharacterized protein</fullName>
    </submittedName>
</protein>
<sequence length="70" mass="8080">MDKNGEQDREDKRKIEEYKKNPLSNVADSMNRKMVGDLSQLTKGGCLTRIITSVIIIIIVYFLAHYINHN</sequence>
<dbReference type="Pfam" id="PF19893">
    <property type="entry name" value="DUF6366"/>
    <property type="match status" value="1"/>
</dbReference>
<gene>
    <name evidence="3" type="ORF">E4V82_06915</name>
</gene>
<feature type="transmembrane region" description="Helical" evidence="2">
    <location>
        <begin position="46"/>
        <end position="67"/>
    </location>
</feature>
<evidence type="ECO:0000256" key="2">
    <source>
        <dbReference type="SAM" id="Phobius"/>
    </source>
</evidence>
<name>A0A5N7IZF2_9CLOT</name>
<dbReference type="Proteomes" id="UP000342249">
    <property type="component" value="Unassembled WGS sequence"/>
</dbReference>
<comment type="caution">
    <text evidence="3">The sequence shown here is derived from an EMBL/GenBank/DDBJ whole genome shotgun (WGS) entry which is preliminary data.</text>
</comment>
<keyword evidence="2" id="KW-0812">Transmembrane</keyword>
<dbReference type="RefSeq" id="WP_152751494.1">
    <property type="nucleotide sequence ID" value="NZ_SPSE01000018.1"/>
</dbReference>
<evidence type="ECO:0000256" key="1">
    <source>
        <dbReference type="SAM" id="MobiDB-lite"/>
    </source>
</evidence>
<dbReference type="AlphaFoldDB" id="A0A5N7IZF2"/>
<evidence type="ECO:0000313" key="4">
    <source>
        <dbReference type="Proteomes" id="UP000342249"/>
    </source>
</evidence>
<feature type="region of interest" description="Disordered" evidence="1">
    <location>
        <begin position="1"/>
        <end position="21"/>
    </location>
</feature>
<dbReference type="EMBL" id="SPSF01000016">
    <property type="protein sequence ID" value="MPQ61843.1"/>
    <property type="molecule type" value="Genomic_DNA"/>
</dbReference>
<dbReference type="InterPro" id="IPR045946">
    <property type="entry name" value="DUF6366"/>
</dbReference>
<accession>A0A5N7IZF2</accession>
<reference evidence="3 4" key="1">
    <citation type="journal article" date="2019" name="Lett. Appl. Microbiol.">
        <title>A case of 'blown pack' spoilage of vacuum-packaged pork likely associated with Clostridium estertheticum in Canada.</title>
        <authorList>
            <person name="Zhang P."/>
            <person name="Ward P."/>
            <person name="McMullen L.M."/>
            <person name="Yang X."/>
        </authorList>
    </citation>
    <scope>NUCLEOTIDE SEQUENCE [LARGE SCALE GENOMIC DNA]</scope>
    <source>
        <strain evidence="3 4">MA19</strain>
    </source>
</reference>
<keyword evidence="2" id="KW-0472">Membrane</keyword>
<organism evidence="3 4">
    <name type="scientific">Clostridium estertheticum</name>
    <dbReference type="NCBI Taxonomy" id="238834"/>
    <lineage>
        <taxon>Bacteria</taxon>
        <taxon>Bacillati</taxon>
        <taxon>Bacillota</taxon>
        <taxon>Clostridia</taxon>
        <taxon>Eubacteriales</taxon>
        <taxon>Clostridiaceae</taxon>
        <taxon>Clostridium</taxon>
    </lineage>
</organism>
<feature type="compositionally biased region" description="Basic and acidic residues" evidence="1">
    <location>
        <begin position="1"/>
        <end position="20"/>
    </location>
</feature>